<proteinExistence type="predicted"/>
<organism evidence="1">
    <name type="scientific">freshwater metagenome</name>
    <dbReference type="NCBI Taxonomy" id="449393"/>
    <lineage>
        <taxon>unclassified sequences</taxon>
        <taxon>metagenomes</taxon>
        <taxon>ecological metagenomes</taxon>
    </lineage>
</organism>
<sequence length="61" mass="6467">MDVVSPSAVRQMSPSNALSEIPTTFCPLIVAGMFITDGQGRCGVPWAFQPVMDLPPVTSSE</sequence>
<reference evidence="1" key="1">
    <citation type="submission" date="2020-05" db="EMBL/GenBank/DDBJ databases">
        <authorList>
            <person name="Chiriac C."/>
            <person name="Salcher M."/>
            <person name="Ghai R."/>
            <person name="Kavagutti S V."/>
        </authorList>
    </citation>
    <scope>NUCLEOTIDE SEQUENCE</scope>
</reference>
<accession>A0A6J5Z7V7</accession>
<evidence type="ECO:0000313" key="1">
    <source>
        <dbReference type="EMBL" id="CAB4336540.1"/>
    </source>
</evidence>
<dbReference type="EMBL" id="CAESAJ010000050">
    <property type="protein sequence ID" value="CAB4336540.1"/>
    <property type="molecule type" value="Genomic_DNA"/>
</dbReference>
<dbReference type="AlphaFoldDB" id="A0A6J5Z7V7"/>
<name>A0A6J5Z7V7_9ZZZZ</name>
<gene>
    <name evidence="1" type="ORF">UFOPK3770_00611</name>
</gene>
<protein>
    <submittedName>
        <fullName evidence="1">Unannotated protein</fullName>
    </submittedName>
</protein>